<dbReference type="AlphaFoldDB" id="A0A9X1YDM4"/>
<gene>
    <name evidence="1" type="ORF">M0638_22495</name>
</gene>
<dbReference type="Proteomes" id="UP001139516">
    <property type="component" value="Unassembled WGS sequence"/>
</dbReference>
<evidence type="ECO:0000313" key="2">
    <source>
        <dbReference type="Proteomes" id="UP001139516"/>
    </source>
</evidence>
<keyword evidence="2" id="KW-1185">Reference proteome</keyword>
<dbReference type="RefSeq" id="WP_248669202.1">
    <property type="nucleotide sequence ID" value="NZ_JALPRX010000108.1"/>
</dbReference>
<proteinExistence type="predicted"/>
<reference evidence="1" key="1">
    <citation type="submission" date="2022-04" db="EMBL/GenBank/DDBJ databases">
        <title>Roseomonas acroporae sp. nov., isolated from coral Acropora digitifera.</title>
        <authorList>
            <person name="Sun H."/>
        </authorList>
    </citation>
    <scope>NUCLEOTIDE SEQUENCE</scope>
    <source>
        <strain evidence="1">NAR14</strain>
    </source>
</reference>
<sequence>MADLPPHHRDPFDRLLLAQTLAGLLRLCTAGPLPPPCSELVTLVRAQG</sequence>
<evidence type="ECO:0000313" key="1">
    <source>
        <dbReference type="EMBL" id="MCK8787148.1"/>
    </source>
</evidence>
<protein>
    <submittedName>
        <fullName evidence="1">Uncharacterized protein</fullName>
    </submittedName>
</protein>
<name>A0A9X1YDM4_9PROT</name>
<accession>A0A9X1YDM4</accession>
<comment type="caution">
    <text evidence="1">The sequence shown here is derived from an EMBL/GenBank/DDBJ whole genome shotgun (WGS) entry which is preliminary data.</text>
</comment>
<organism evidence="1 2">
    <name type="scientific">Roseomonas acroporae</name>
    <dbReference type="NCBI Taxonomy" id="2937791"/>
    <lineage>
        <taxon>Bacteria</taxon>
        <taxon>Pseudomonadati</taxon>
        <taxon>Pseudomonadota</taxon>
        <taxon>Alphaproteobacteria</taxon>
        <taxon>Acetobacterales</taxon>
        <taxon>Roseomonadaceae</taxon>
        <taxon>Roseomonas</taxon>
    </lineage>
</organism>
<dbReference type="EMBL" id="JALPRX010000108">
    <property type="protein sequence ID" value="MCK8787148.1"/>
    <property type="molecule type" value="Genomic_DNA"/>
</dbReference>